<dbReference type="EMBL" id="SMCQ01000003">
    <property type="protein sequence ID" value="TCW01667.1"/>
    <property type="molecule type" value="Genomic_DNA"/>
</dbReference>
<dbReference type="RefSeq" id="WP_229105177.1">
    <property type="nucleotide sequence ID" value="NZ_JADMQS010000002.1"/>
</dbReference>
<dbReference type="GeneID" id="98916998"/>
<organism evidence="1 2">
    <name type="scientific">Longibaculum muris</name>
    <dbReference type="NCBI Taxonomy" id="1796628"/>
    <lineage>
        <taxon>Bacteria</taxon>
        <taxon>Bacillati</taxon>
        <taxon>Bacillota</taxon>
        <taxon>Erysipelotrichia</taxon>
        <taxon>Erysipelotrichales</taxon>
        <taxon>Coprobacillaceae</taxon>
        <taxon>Longibaculum</taxon>
    </lineage>
</organism>
<gene>
    <name evidence="1" type="ORF">EDD60_103123</name>
</gene>
<keyword evidence="2" id="KW-1185">Reference proteome</keyword>
<proteinExistence type="predicted"/>
<protein>
    <submittedName>
        <fullName evidence="1">Tail sheath protein</fullName>
    </submittedName>
</protein>
<accession>A0A4R3Z9Y4</accession>
<dbReference type="AlphaFoldDB" id="A0A4R3Z9Y4"/>
<sequence length="130" mass="14718">MASRGQTIGKPRLITSVAEFRKYFGDYLGEKFGEHRFLSYAVDQFFANGGSSCYVMRVASFEQISAFADIEDTLKVTAMSSGTWGNTIKVQIRKAYQTKTYVTHQATEDEVKKNQYTVNSSAGFLFWRCC</sequence>
<comment type="caution">
    <text evidence="1">The sequence shown here is derived from an EMBL/GenBank/DDBJ whole genome shotgun (WGS) entry which is preliminary data.</text>
</comment>
<name>A0A4R3Z9Y4_9FIRM</name>
<dbReference type="Gene3D" id="3.40.50.11780">
    <property type="match status" value="1"/>
</dbReference>
<evidence type="ECO:0000313" key="2">
    <source>
        <dbReference type="Proteomes" id="UP000295515"/>
    </source>
</evidence>
<dbReference type="Proteomes" id="UP000295515">
    <property type="component" value="Unassembled WGS sequence"/>
</dbReference>
<evidence type="ECO:0000313" key="1">
    <source>
        <dbReference type="EMBL" id="TCW01667.1"/>
    </source>
</evidence>
<reference evidence="1 2" key="1">
    <citation type="submission" date="2019-03" db="EMBL/GenBank/DDBJ databases">
        <title>Genomic Encyclopedia of Type Strains, Phase IV (KMG-IV): sequencing the most valuable type-strain genomes for metagenomic binning, comparative biology and taxonomic classification.</title>
        <authorList>
            <person name="Goeker M."/>
        </authorList>
    </citation>
    <scope>NUCLEOTIDE SEQUENCE [LARGE SCALE GENOMIC DNA]</scope>
    <source>
        <strain evidence="1 2">DSM 29487</strain>
    </source>
</reference>